<accession>A0A9D4U8L9</accession>
<sequence length="110" mass="12447">MKPGRVVEKFDEEDADMGTTKVDEEAADVRKAKVIFGEEGPLVEKLEPLEEKIVVELDVGRKGEVPKEGVGLLWRDWVEEDSMLKGCWPCLRFASKPYAEREVRKLAQTG</sequence>
<organism evidence="1 2">
    <name type="scientific">Adiantum capillus-veneris</name>
    <name type="common">Maidenhair fern</name>
    <dbReference type="NCBI Taxonomy" id="13818"/>
    <lineage>
        <taxon>Eukaryota</taxon>
        <taxon>Viridiplantae</taxon>
        <taxon>Streptophyta</taxon>
        <taxon>Embryophyta</taxon>
        <taxon>Tracheophyta</taxon>
        <taxon>Polypodiopsida</taxon>
        <taxon>Polypodiidae</taxon>
        <taxon>Polypodiales</taxon>
        <taxon>Pteridineae</taxon>
        <taxon>Pteridaceae</taxon>
        <taxon>Vittarioideae</taxon>
        <taxon>Adiantum</taxon>
    </lineage>
</organism>
<name>A0A9D4U8L9_ADICA</name>
<proteinExistence type="predicted"/>
<evidence type="ECO:0000313" key="1">
    <source>
        <dbReference type="EMBL" id="KAI5063317.1"/>
    </source>
</evidence>
<comment type="caution">
    <text evidence="1">The sequence shown here is derived from an EMBL/GenBank/DDBJ whole genome shotgun (WGS) entry which is preliminary data.</text>
</comment>
<keyword evidence="2" id="KW-1185">Reference proteome</keyword>
<reference evidence="1" key="1">
    <citation type="submission" date="2021-01" db="EMBL/GenBank/DDBJ databases">
        <title>Adiantum capillus-veneris genome.</title>
        <authorList>
            <person name="Fang Y."/>
            <person name="Liao Q."/>
        </authorList>
    </citation>
    <scope>NUCLEOTIDE SEQUENCE</scope>
    <source>
        <strain evidence="1">H3</strain>
        <tissue evidence="1">Leaf</tissue>
    </source>
</reference>
<protein>
    <submittedName>
        <fullName evidence="1">Uncharacterized protein</fullName>
    </submittedName>
</protein>
<dbReference type="EMBL" id="JABFUD020000021">
    <property type="protein sequence ID" value="KAI5063317.1"/>
    <property type="molecule type" value="Genomic_DNA"/>
</dbReference>
<evidence type="ECO:0000313" key="2">
    <source>
        <dbReference type="Proteomes" id="UP000886520"/>
    </source>
</evidence>
<gene>
    <name evidence="1" type="ORF">GOP47_0021864</name>
</gene>
<dbReference type="AlphaFoldDB" id="A0A9D4U8L9"/>
<dbReference type="Proteomes" id="UP000886520">
    <property type="component" value="Chromosome 21"/>
</dbReference>